<dbReference type="EMBL" id="CM023489">
    <property type="protein sequence ID" value="KAH6921684.1"/>
    <property type="molecule type" value="Genomic_DNA"/>
</dbReference>
<proteinExistence type="predicted"/>
<gene>
    <name evidence="1" type="ORF">HPB50_003962</name>
</gene>
<comment type="caution">
    <text evidence="1">The sequence shown here is derived from an EMBL/GenBank/DDBJ whole genome shotgun (WGS) entry which is preliminary data.</text>
</comment>
<organism evidence="1 2">
    <name type="scientific">Hyalomma asiaticum</name>
    <name type="common">Tick</name>
    <dbReference type="NCBI Taxonomy" id="266040"/>
    <lineage>
        <taxon>Eukaryota</taxon>
        <taxon>Metazoa</taxon>
        <taxon>Ecdysozoa</taxon>
        <taxon>Arthropoda</taxon>
        <taxon>Chelicerata</taxon>
        <taxon>Arachnida</taxon>
        <taxon>Acari</taxon>
        <taxon>Parasitiformes</taxon>
        <taxon>Ixodida</taxon>
        <taxon>Ixodoidea</taxon>
        <taxon>Ixodidae</taxon>
        <taxon>Hyalomminae</taxon>
        <taxon>Hyalomma</taxon>
    </lineage>
</organism>
<dbReference type="Proteomes" id="UP000821845">
    <property type="component" value="Chromosome 9"/>
</dbReference>
<protein>
    <submittedName>
        <fullName evidence="1">Uncharacterized protein</fullName>
    </submittedName>
</protein>
<reference evidence="1" key="1">
    <citation type="submission" date="2020-05" db="EMBL/GenBank/DDBJ databases">
        <title>Large-scale comparative analyses of tick genomes elucidate their genetic diversity and vector capacities.</title>
        <authorList>
            <person name="Jia N."/>
            <person name="Wang J."/>
            <person name="Shi W."/>
            <person name="Du L."/>
            <person name="Sun Y."/>
            <person name="Zhan W."/>
            <person name="Jiang J."/>
            <person name="Wang Q."/>
            <person name="Zhang B."/>
            <person name="Ji P."/>
            <person name="Sakyi L.B."/>
            <person name="Cui X."/>
            <person name="Yuan T."/>
            <person name="Jiang B."/>
            <person name="Yang W."/>
            <person name="Lam T.T.-Y."/>
            <person name="Chang Q."/>
            <person name="Ding S."/>
            <person name="Wang X."/>
            <person name="Zhu J."/>
            <person name="Ruan X."/>
            <person name="Zhao L."/>
            <person name="Wei J."/>
            <person name="Que T."/>
            <person name="Du C."/>
            <person name="Cheng J."/>
            <person name="Dai P."/>
            <person name="Han X."/>
            <person name="Huang E."/>
            <person name="Gao Y."/>
            <person name="Liu J."/>
            <person name="Shao H."/>
            <person name="Ye R."/>
            <person name="Li L."/>
            <person name="Wei W."/>
            <person name="Wang X."/>
            <person name="Wang C."/>
            <person name="Yang T."/>
            <person name="Huo Q."/>
            <person name="Li W."/>
            <person name="Guo W."/>
            <person name="Chen H."/>
            <person name="Zhou L."/>
            <person name="Ni X."/>
            <person name="Tian J."/>
            <person name="Zhou Y."/>
            <person name="Sheng Y."/>
            <person name="Liu T."/>
            <person name="Pan Y."/>
            <person name="Xia L."/>
            <person name="Li J."/>
            <person name="Zhao F."/>
            <person name="Cao W."/>
        </authorList>
    </citation>
    <scope>NUCLEOTIDE SEQUENCE</scope>
    <source>
        <strain evidence="1">Hyas-2018</strain>
    </source>
</reference>
<accession>A0ACB7RMD9</accession>
<sequence>MSFDKEWMLECILLKMRSPKLYEYIRRQKILVLPSRTTIRKYLSNYMGSFGFNENMLQTLRKKTSAMDTFKCQGGLIVDEMSLSEHLSVDTAGKITGFVDLGPYTPKDQTRLLSNHGLVVMFVPLVGNWTQILGVFATHTNIKGDILAKIILDATVLAERAGLFVIYVTCDAASWNRKMWRMMGVKATRKEIVAKRVHPSDNKRYLHFLSDFPHLVKNLRNRLLQTAFDTPDGKVSLEPLKEALKLDSNNLTLKAMPRLTTVHLEPNNFEKMRTSFAFQLFSADTLRGLQLYKPQLERRCGDTAATQKFFRMMKSLIAAMTSRFPAEALKPNSSAVHELMNFLDYLNKWEDHAEKGKFLSDSTAEGLRVTITSTLALLNYLHSELGFSYVMTSRLSQDKLESTFGIVRQSSGCNARPCPQQFLITINCLSYYNLAKSVTGSNVPEDVINSLLSVKDQPSGCRKQQQVVDALINMGNLDGAQAALETQGDTLTHSYNTQRKATISFHSAKMFEIIARAYYALRGRLQASSAR</sequence>
<keyword evidence="2" id="KW-1185">Reference proteome</keyword>
<evidence type="ECO:0000313" key="1">
    <source>
        <dbReference type="EMBL" id="KAH6921684.1"/>
    </source>
</evidence>
<evidence type="ECO:0000313" key="2">
    <source>
        <dbReference type="Proteomes" id="UP000821845"/>
    </source>
</evidence>
<name>A0ACB7RMD9_HYAAI</name>